<dbReference type="PANTHER" id="PTHR47027:SF29">
    <property type="entry name" value="C2H2-TYPE DOMAIN-CONTAINING PROTEIN"/>
    <property type="match status" value="1"/>
</dbReference>
<evidence type="ECO:0000313" key="2">
    <source>
        <dbReference type="Proteomes" id="UP000827986"/>
    </source>
</evidence>
<proteinExistence type="predicted"/>
<evidence type="ECO:0000313" key="1">
    <source>
        <dbReference type="EMBL" id="KAH1165324.1"/>
    </source>
</evidence>
<sequence>MDSQRFNLQHLHSKTKVPRSVITHLLYADDCAILVHAEADLQSTLDLFSGTYHILGLPLNTGKTKVLHQCVPAQVAPILPQIVIGGEPLENIEHFPYLGSHLSQTANLDVEIEHMICCNCISFGKLLHRVFIDRALSMETKILFYNAVVTPTLLYEWETWVTYQSHFKHLEWYKQHCLRKILHMRWEHCCTNTSFLSAANITSVEAKIMKHQLCWAGHC</sequence>
<evidence type="ECO:0008006" key="3">
    <source>
        <dbReference type="Google" id="ProtNLM"/>
    </source>
</evidence>
<organism evidence="1 2">
    <name type="scientific">Mauremys mutica</name>
    <name type="common">yellowpond turtle</name>
    <dbReference type="NCBI Taxonomy" id="74926"/>
    <lineage>
        <taxon>Eukaryota</taxon>
        <taxon>Metazoa</taxon>
        <taxon>Chordata</taxon>
        <taxon>Craniata</taxon>
        <taxon>Vertebrata</taxon>
        <taxon>Euteleostomi</taxon>
        <taxon>Archelosauria</taxon>
        <taxon>Testudinata</taxon>
        <taxon>Testudines</taxon>
        <taxon>Cryptodira</taxon>
        <taxon>Durocryptodira</taxon>
        <taxon>Testudinoidea</taxon>
        <taxon>Geoemydidae</taxon>
        <taxon>Geoemydinae</taxon>
        <taxon>Mauremys</taxon>
    </lineage>
</organism>
<dbReference type="EMBL" id="JAHDVG010000488">
    <property type="protein sequence ID" value="KAH1165324.1"/>
    <property type="molecule type" value="Genomic_DNA"/>
</dbReference>
<dbReference type="PANTHER" id="PTHR47027">
    <property type="entry name" value="REVERSE TRANSCRIPTASE DOMAIN-CONTAINING PROTEIN"/>
    <property type="match status" value="1"/>
</dbReference>
<protein>
    <recommendedName>
        <fullName evidence="3">Reverse transcriptase domain-containing protein</fullName>
    </recommendedName>
</protein>
<accession>A0A9D3WLR6</accession>
<name>A0A9D3WLR6_9SAUR</name>
<gene>
    <name evidence="1" type="ORF">KIL84_022883</name>
</gene>
<feature type="non-terminal residue" evidence="1">
    <location>
        <position position="219"/>
    </location>
</feature>
<reference evidence="1" key="1">
    <citation type="submission" date="2021-09" db="EMBL/GenBank/DDBJ databases">
        <title>The genome of Mauremys mutica provides insights into the evolution of semi-aquatic lifestyle.</title>
        <authorList>
            <person name="Gong S."/>
            <person name="Gao Y."/>
        </authorList>
    </citation>
    <scope>NUCLEOTIDE SEQUENCE</scope>
    <source>
        <strain evidence="1">MM-2020</strain>
        <tissue evidence="1">Muscle</tissue>
    </source>
</reference>
<dbReference type="AlphaFoldDB" id="A0A9D3WLR6"/>
<dbReference type="Proteomes" id="UP000827986">
    <property type="component" value="Unassembled WGS sequence"/>
</dbReference>
<comment type="caution">
    <text evidence="1">The sequence shown here is derived from an EMBL/GenBank/DDBJ whole genome shotgun (WGS) entry which is preliminary data.</text>
</comment>
<keyword evidence="2" id="KW-1185">Reference proteome</keyword>